<keyword evidence="2" id="KW-1185">Reference proteome</keyword>
<dbReference type="Gene3D" id="2.60.120.10">
    <property type="entry name" value="Jelly Rolls"/>
    <property type="match status" value="1"/>
</dbReference>
<dbReference type="Proteomes" id="UP000240572">
    <property type="component" value="Unassembled WGS sequence"/>
</dbReference>
<dbReference type="SUPFAM" id="SSF51206">
    <property type="entry name" value="cAMP-binding domain-like"/>
    <property type="match status" value="1"/>
</dbReference>
<sequence length="189" mass="21752">MMIPGSDKVDELIAHMAPGALAALENISVTRTFAKGSFLLRQDETARKSYHILDGIARRYYLDGDREITTAFFFADDLALAFDSYILQRPGREFVQCITEVTASVTDYQAFEAAKQKYPDLLRFDLLLTELYAVWLEERLFEFHTCNAEQRYRTLLDKDPHIVLQVPLKYIASYLGISLETLSRIRARI</sequence>
<name>A0A2P8D390_9BACT</name>
<dbReference type="InterPro" id="IPR014710">
    <property type="entry name" value="RmlC-like_jellyroll"/>
</dbReference>
<dbReference type="InterPro" id="IPR000595">
    <property type="entry name" value="cNMP-bd_dom"/>
</dbReference>
<gene>
    <name evidence="1" type="ORF">B0I18_105279</name>
</gene>
<dbReference type="EMBL" id="PYGD01000005">
    <property type="protein sequence ID" value="PSK91694.1"/>
    <property type="molecule type" value="Genomic_DNA"/>
</dbReference>
<dbReference type="RefSeq" id="WP_219905985.1">
    <property type="nucleotide sequence ID" value="NZ_PYGD01000005.1"/>
</dbReference>
<organism evidence="1 2">
    <name type="scientific">Taibaiella chishuiensis</name>
    <dbReference type="NCBI Taxonomy" id="1434707"/>
    <lineage>
        <taxon>Bacteria</taxon>
        <taxon>Pseudomonadati</taxon>
        <taxon>Bacteroidota</taxon>
        <taxon>Chitinophagia</taxon>
        <taxon>Chitinophagales</taxon>
        <taxon>Chitinophagaceae</taxon>
        <taxon>Taibaiella</taxon>
    </lineage>
</organism>
<accession>A0A2P8D390</accession>
<dbReference type="AlphaFoldDB" id="A0A2P8D390"/>
<proteinExistence type="predicted"/>
<reference evidence="1 2" key="1">
    <citation type="submission" date="2018-03" db="EMBL/GenBank/DDBJ databases">
        <title>Genomic Encyclopedia of Type Strains, Phase III (KMG-III): the genomes of soil and plant-associated and newly described type strains.</title>
        <authorList>
            <person name="Whitman W."/>
        </authorList>
    </citation>
    <scope>NUCLEOTIDE SEQUENCE [LARGE SCALE GENOMIC DNA]</scope>
    <source>
        <strain evidence="1 2">CGMCC 1.12700</strain>
    </source>
</reference>
<evidence type="ECO:0000313" key="2">
    <source>
        <dbReference type="Proteomes" id="UP000240572"/>
    </source>
</evidence>
<evidence type="ECO:0000313" key="1">
    <source>
        <dbReference type="EMBL" id="PSK91694.1"/>
    </source>
</evidence>
<dbReference type="CDD" id="cd00038">
    <property type="entry name" value="CAP_ED"/>
    <property type="match status" value="1"/>
</dbReference>
<dbReference type="InterPro" id="IPR018490">
    <property type="entry name" value="cNMP-bd_dom_sf"/>
</dbReference>
<protein>
    <submittedName>
        <fullName evidence="1">CRP-like cAMP-binding protein</fullName>
    </submittedName>
</protein>
<comment type="caution">
    <text evidence="1">The sequence shown here is derived from an EMBL/GenBank/DDBJ whole genome shotgun (WGS) entry which is preliminary data.</text>
</comment>